<dbReference type="GO" id="GO:0009307">
    <property type="term" value="P:DNA restriction-modification system"/>
    <property type="evidence" value="ECO:0007669"/>
    <property type="project" value="InterPro"/>
</dbReference>
<proteinExistence type="inferred from homology"/>
<evidence type="ECO:0000256" key="6">
    <source>
        <dbReference type="ARBA" id="ARBA00047942"/>
    </source>
</evidence>
<keyword evidence="4" id="KW-0808">Transferase</keyword>
<evidence type="ECO:0000313" key="7">
    <source>
        <dbReference type="EMBL" id="ATQ82528.1"/>
    </source>
</evidence>
<dbReference type="Pfam" id="PF02086">
    <property type="entry name" value="MethyltransfD12"/>
    <property type="match status" value="1"/>
</dbReference>
<dbReference type="EC" id="2.1.1.72" evidence="2"/>
<dbReference type="InterPro" id="IPR012263">
    <property type="entry name" value="M_m6A_EcoRV"/>
</dbReference>
<dbReference type="REBASE" id="219889">
    <property type="entry name" value="M1.MosTT16ORF995P"/>
</dbReference>
<dbReference type="PANTHER" id="PTHR30481:SF3">
    <property type="entry name" value="DNA ADENINE METHYLASE"/>
    <property type="match status" value="1"/>
</dbReference>
<gene>
    <name evidence="7" type="ORF">YHS_01000</name>
</gene>
<dbReference type="GO" id="GO:0032259">
    <property type="term" value="P:methylation"/>
    <property type="evidence" value="ECO:0007669"/>
    <property type="project" value="UniProtKB-KW"/>
</dbReference>
<dbReference type="Gene3D" id="1.10.1020.10">
    <property type="entry name" value="Adenine-specific Methyltransferase, Domain 2"/>
    <property type="match status" value="1"/>
</dbReference>
<accession>A0A270AQ57</accession>
<reference evidence="7" key="1">
    <citation type="submission" date="2017-11" db="EMBL/GenBank/DDBJ databases">
        <title>Complete Genome Sequence from Moraxella oslensis YHS isolated from human skin.</title>
        <authorList>
            <person name="Lee K."/>
            <person name="Lim J.Y."/>
            <person name="Hwang I."/>
        </authorList>
    </citation>
    <scope>NUCLEOTIDE SEQUENCE</scope>
    <source>
        <strain evidence="7">YHS</strain>
    </source>
</reference>
<dbReference type="PANTHER" id="PTHR30481">
    <property type="entry name" value="DNA ADENINE METHYLASE"/>
    <property type="match status" value="1"/>
</dbReference>
<evidence type="ECO:0000256" key="1">
    <source>
        <dbReference type="ARBA" id="ARBA00006594"/>
    </source>
</evidence>
<dbReference type="Gene3D" id="3.40.50.150">
    <property type="entry name" value="Vaccinia Virus protein VP39"/>
    <property type="match status" value="1"/>
</dbReference>
<dbReference type="REBASE" id="325062">
    <property type="entry name" value="M.MosMOXF1ORF7595P"/>
</dbReference>
<dbReference type="GO" id="GO:0009007">
    <property type="term" value="F:site-specific DNA-methyltransferase (adenine-specific) activity"/>
    <property type="evidence" value="ECO:0007669"/>
    <property type="project" value="UniProtKB-EC"/>
</dbReference>
<dbReference type="GO" id="GO:1904047">
    <property type="term" value="F:S-adenosyl-L-methionine binding"/>
    <property type="evidence" value="ECO:0007669"/>
    <property type="project" value="TreeGrafter"/>
</dbReference>
<dbReference type="AlphaFoldDB" id="A0A270AQ57"/>
<organism evidence="7">
    <name type="scientific">Faucicola osloensis</name>
    <name type="common">Moraxella osloensis</name>
    <dbReference type="NCBI Taxonomy" id="34062"/>
    <lineage>
        <taxon>Bacteria</taxon>
        <taxon>Pseudomonadati</taxon>
        <taxon>Pseudomonadota</taxon>
        <taxon>Gammaproteobacteria</taxon>
        <taxon>Moraxellales</taxon>
        <taxon>Moraxellaceae</taxon>
        <taxon>Faucicola</taxon>
    </lineage>
</organism>
<evidence type="ECO:0000256" key="4">
    <source>
        <dbReference type="ARBA" id="ARBA00022679"/>
    </source>
</evidence>
<protein>
    <recommendedName>
        <fullName evidence="2">site-specific DNA-methyltransferase (adenine-specific)</fullName>
        <ecNumber evidence="2">2.1.1.72</ecNumber>
    </recommendedName>
</protein>
<dbReference type="SUPFAM" id="SSF53335">
    <property type="entry name" value="S-adenosyl-L-methionine-dependent methyltransferases"/>
    <property type="match status" value="1"/>
</dbReference>
<dbReference type="InterPro" id="IPR023095">
    <property type="entry name" value="Ade_MeTrfase_dom_2"/>
</dbReference>
<keyword evidence="5" id="KW-0949">S-adenosyl-L-methionine</keyword>
<dbReference type="GO" id="GO:0006298">
    <property type="term" value="P:mismatch repair"/>
    <property type="evidence" value="ECO:0007669"/>
    <property type="project" value="TreeGrafter"/>
</dbReference>
<evidence type="ECO:0000256" key="3">
    <source>
        <dbReference type="ARBA" id="ARBA00022603"/>
    </source>
</evidence>
<dbReference type="REBASE" id="225478">
    <property type="entry name" value="M1.MosKSHORF1015P"/>
</dbReference>
<dbReference type="InterPro" id="IPR029063">
    <property type="entry name" value="SAM-dependent_MTases_sf"/>
</dbReference>
<dbReference type="REBASE" id="225469">
    <property type="entry name" value="M1.MosYHSORF1000P"/>
</dbReference>
<dbReference type="NCBIfam" id="TIGR00571">
    <property type="entry name" value="dam"/>
    <property type="match status" value="1"/>
</dbReference>
<comment type="similarity">
    <text evidence="1">Belongs to the N(4)/N(6)-methyltransferase family.</text>
</comment>
<name>A0A270AQ57_FAUOS</name>
<evidence type="ECO:0000256" key="5">
    <source>
        <dbReference type="ARBA" id="ARBA00022691"/>
    </source>
</evidence>
<evidence type="ECO:0000256" key="2">
    <source>
        <dbReference type="ARBA" id="ARBA00011900"/>
    </source>
</evidence>
<sequence>MPQLKPFLKWAGGKSQLIGDIQARLPNYTANQDFCMIEPFLGGGAVSFWALSNLKYLKKLIINDFNEDLINVYQVIKADVQQLMIELDNLQKEYDRLLDKDAKTPYFYAKRASFNQRNLDPVKQASLFIFLNKASFNGLYRVNKKNQFNVPIGSYKRPIFLDKALLLAVSDALQKVVILQGDYEQTIKALPNNLPCWFYLDPPYRPISETASFTAYSHQVFDDSEQRRLHEFCQKIDKLGHQFLLSNSDPTTHSEYDDFFDILYQDFNIERVTANRAIGAKSTSRQAVNELLIRNY</sequence>
<dbReference type="InterPro" id="IPR012327">
    <property type="entry name" value="MeTrfase_D12"/>
</dbReference>
<keyword evidence="3 7" id="KW-0489">Methyltransferase</keyword>
<dbReference type="PRINTS" id="PR00505">
    <property type="entry name" value="D12N6MTFRASE"/>
</dbReference>
<dbReference type="GO" id="GO:0043565">
    <property type="term" value="F:sequence-specific DNA binding"/>
    <property type="evidence" value="ECO:0007669"/>
    <property type="project" value="TreeGrafter"/>
</dbReference>
<comment type="catalytic activity">
    <reaction evidence="6">
        <text>a 2'-deoxyadenosine in DNA + S-adenosyl-L-methionine = an N(6)-methyl-2'-deoxyadenosine in DNA + S-adenosyl-L-homocysteine + H(+)</text>
        <dbReference type="Rhea" id="RHEA:15197"/>
        <dbReference type="Rhea" id="RHEA-COMP:12418"/>
        <dbReference type="Rhea" id="RHEA-COMP:12419"/>
        <dbReference type="ChEBI" id="CHEBI:15378"/>
        <dbReference type="ChEBI" id="CHEBI:57856"/>
        <dbReference type="ChEBI" id="CHEBI:59789"/>
        <dbReference type="ChEBI" id="CHEBI:90615"/>
        <dbReference type="ChEBI" id="CHEBI:90616"/>
        <dbReference type="EC" id="2.1.1.72"/>
    </reaction>
</comment>
<dbReference type="PIRSF" id="PIRSF000398">
    <property type="entry name" value="M_m6A_EcoRV"/>
    <property type="match status" value="1"/>
</dbReference>
<dbReference type="EMBL" id="CP024176">
    <property type="protein sequence ID" value="ATQ82528.1"/>
    <property type="molecule type" value="Genomic_DNA"/>
</dbReference>